<dbReference type="InterPro" id="IPR014284">
    <property type="entry name" value="RNA_pol_sigma-70_dom"/>
</dbReference>
<dbReference type="InterPro" id="IPR036388">
    <property type="entry name" value="WH-like_DNA-bd_sf"/>
</dbReference>
<dbReference type="PANTHER" id="PTHR30385:SF4">
    <property type="entry name" value="RNA POLYMERASE SIGMA-E FACTOR"/>
    <property type="match status" value="1"/>
</dbReference>
<reference evidence="7" key="1">
    <citation type="submission" date="2020-10" db="EMBL/GenBank/DDBJ databases">
        <authorList>
            <person name="Castelo-Branco R."/>
            <person name="Eusebio N."/>
            <person name="Adriana R."/>
            <person name="Vieira A."/>
            <person name="Brugerolle De Fraissinette N."/>
            <person name="Rezende De Castro R."/>
            <person name="Schneider M.P."/>
            <person name="Vasconcelos V."/>
            <person name="Leao P.N."/>
        </authorList>
    </citation>
    <scope>NUCLEOTIDE SEQUENCE</scope>
    <source>
        <strain evidence="7">LEGE 07157</strain>
    </source>
</reference>
<dbReference type="Pfam" id="PF04542">
    <property type="entry name" value="Sigma70_r2"/>
    <property type="match status" value="1"/>
</dbReference>
<gene>
    <name evidence="7" type="ORF">IQ249_23430</name>
</gene>
<evidence type="ECO:0000256" key="1">
    <source>
        <dbReference type="ARBA" id="ARBA00023015"/>
    </source>
</evidence>
<dbReference type="Gene3D" id="1.10.1740.10">
    <property type="match status" value="1"/>
</dbReference>
<dbReference type="PANTHER" id="PTHR30385">
    <property type="entry name" value="SIGMA FACTOR F FLAGELLAR"/>
    <property type="match status" value="1"/>
</dbReference>
<keyword evidence="2" id="KW-0731">Sigma factor</keyword>
<evidence type="ECO:0000259" key="6">
    <source>
        <dbReference type="Pfam" id="PF08281"/>
    </source>
</evidence>
<accession>A0A8J7E1I5</accession>
<dbReference type="NCBIfam" id="TIGR02937">
    <property type="entry name" value="sigma70-ECF"/>
    <property type="match status" value="1"/>
</dbReference>
<dbReference type="GO" id="GO:0003677">
    <property type="term" value="F:DNA binding"/>
    <property type="evidence" value="ECO:0007669"/>
    <property type="project" value="UniProtKB-KW"/>
</dbReference>
<dbReference type="Pfam" id="PF08281">
    <property type="entry name" value="Sigma70_r4_2"/>
    <property type="match status" value="1"/>
</dbReference>
<keyword evidence="8" id="KW-1185">Reference proteome</keyword>
<evidence type="ECO:0000256" key="4">
    <source>
        <dbReference type="ARBA" id="ARBA00023163"/>
    </source>
</evidence>
<evidence type="ECO:0000313" key="7">
    <source>
        <dbReference type="EMBL" id="MBE9118846.1"/>
    </source>
</evidence>
<dbReference type="GO" id="GO:0016987">
    <property type="term" value="F:sigma factor activity"/>
    <property type="evidence" value="ECO:0007669"/>
    <property type="project" value="UniProtKB-KW"/>
</dbReference>
<feature type="domain" description="RNA polymerase sigma-70 region 2" evidence="5">
    <location>
        <begin position="27"/>
        <end position="96"/>
    </location>
</feature>
<dbReference type="SUPFAM" id="SSF88659">
    <property type="entry name" value="Sigma3 and sigma4 domains of RNA polymerase sigma factors"/>
    <property type="match status" value="2"/>
</dbReference>
<keyword evidence="3" id="KW-0238">DNA-binding</keyword>
<keyword evidence="4" id="KW-0804">Transcription</keyword>
<dbReference type="GO" id="GO:0006352">
    <property type="term" value="P:DNA-templated transcription initiation"/>
    <property type="evidence" value="ECO:0007669"/>
    <property type="project" value="InterPro"/>
</dbReference>
<organism evidence="7 8">
    <name type="scientific">Lusitaniella coriacea LEGE 07157</name>
    <dbReference type="NCBI Taxonomy" id="945747"/>
    <lineage>
        <taxon>Bacteria</taxon>
        <taxon>Bacillati</taxon>
        <taxon>Cyanobacteriota</taxon>
        <taxon>Cyanophyceae</taxon>
        <taxon>Spirulinales</taxon>
        <taxon>Lusitaniellaceae</taxon>
        <taxon>Lusitaniella</taxon>
    </lineage>
</organism>
<protein>
    <submittedName>
        <fullName evidence="7">Sigma-70 family RNA polymerase sigma factor</fullName>
    </submittedName>
</protein>
<dbReference type="EMBL" id="JADEWZ010000063">
    <property type="protein sequence ID" value="MBE9118846.1"/>
    <property type="molecule type" value="Genomic_DNA"/>
</dbReference>
<evidence type="ECO:0000256" key="3">
    <source>
        <dbReference type="ARBA" id="ARBA00023125"/>
    </source>
</evidence>
<dbReference type="InterPro" id="IPR013324">
    <property type="entry name" value="RNA_pol_sigma_r3/r4-like"/>
</dbReference>
<dbReference type="InterPro" id="IPR013249">
    <property type="entry name" value="RNA_pol_sigma70_r4_t2"/>
</dbReference>
<evidence type="ECO:0000256" key="2">
    <source>
        <dbReference type="ARBA" id="ARBA00023082"/>
    </source>
</evidence>
<dbReference type="SUPFAM" id="SSF88946">
    <property type="entry name" value="Sigma2 domain of RNA polymerase sigma factors"/>
    <property type="match status" value="1"/>
</dbReference>
<dbReference type="AlphaFoldDB" id="A0A8J7E1I5"/>
<evidence type="ECO:0000313" key="8">
    <source>
        <dbReference type="Proteomes" id="UP000654482"/>
    </source>
</evidence>
<comment type="caution">
    <text evidence="7">The sequence shown here is derived from an EMBL/GenBank/DDBJ whole genome shotgun (WGS) entry which is preliminary data.</text>
</comment>
<dbReference type="NCBIfam" id="NF005644">
    <property type="entry name" value="PRK07408.1"/>
    <property type="match status" value="1"/>
</dbReference>
<dbReference type="Gene3D" id="1.10.10.10">
    <property type="entry name" value="Winged helix-like DNA-binding domain superfamily/Winged helix DNA-binding domain"/>
    <property type="match status" value="2"/>
</dbReference>
<dbReference type="InterPro" id="IPR013325">
    <property type="entry name" value="RNA_pol_sigma_r2"/>
</dbReference>
<keyword evidence="1" id="KW-0805">Transcription regulation</keyword>
<dbReference type="RefSeq" id="WP_194031937.1">
    <property type="nucleotide sequence ID" value="NZ_JADEWZ010000063.1"/>
</dbReference>
<name>A0A8J7E1I5_9CYAN</name>
<proteinExistence type="predicted"/>
<dbReference type="InterPro" id="IPR007627">
    <property type="entry name" value="RNA_pol_sigma70_r2"/>
</dbReference>
<feature type="domain" description="RNA polymerase sigma factor 70 region 4 type 2" evidence="6">
    <location>
        <begin position="192"/>
        <end position="244"/>
    </location>
</feature>
<sequence length="254" mass="29433">MKTQKLRTTELLATYARTPSIEIRNQLVQLNMGLVRKVAYRISQQSCEPYEDLEQIGFIGLIRAIERFNLRKGYAFSSFAIPYIRGEMLNFLRDKGSTIKIPRRWQELYRKGKKLRKTLELSLGHPPQDCEIAIALEVSLQEWCDCKMAIKNRLLLSLDASLDRNEDKTLTLEETLADPHEQKRQYWQEERLQLQGAMSHLETKTQKAIDFVFLRDLSRKEAAKRIGVSTITIARHLQKGIERLGTELQNSAAV</sequence>
<evidence type="ECO:0000259" key="5">
    <source>
        <dbReference type="Pfam" id="PF04542"/>
    </source>
</evidence>
<dbReference type="Proteomes" id="UP000654482">
    <property type="component" value="Unassembled WGS sequence"/>
</dbReference>